<protein>
    <submittedName>
        <fullName evidence="3">C4-dicarboxylate ABC transporter</fullName>
    </submittedName>
</protein>
<sequence length="668" mass="70634">MSEPENRRNVLGVLLAVVALLLVAFQIYTAGYAPMTAIFQRSIHLTFILVLLFLSTPVSRRWPPALRWLVDGVLVAASLAIGGYLYFNYDAIIDRFGWWEPSDVYLGIVAIVLVLEATRRAIGWPMTIIAALFIAYAYYGPHMPGVLAHKGYGTERLVGQLYLTTEGIFGVPLGVAATFVFIFILFGSLLEATGAGKFFIDLAYALAGKSRGGPAKASVVASAFMGSLSGSAIANVVTTGAFTIPLMKKLGYKPEEAAGVEAAASTGGQIMPPIMGAGAFLIAEYTQTPYLTVVKLSIVPAILYFLTVYLFVDLIAAKRGMRGLPAGELPPVRKVLIEGWHYLIPLFILVYYLFKGVSAMKVGFIGVLAIVLASNLRPRPGSAGGRSTHLALHLAAMGYLLYIGFQPSHGFALWQFYLVVGMVFASSLSPYSPLNLSRLLEGLIAGANAAIPVSVATAAAGIVVGVVGLTGVGLKFSHLVVSASGGHLLLALLLVAIASLVLGMGLPVTASYIVLVVLAGPALQDLGVALIIAHLIVFWYSQDSNVTPPVALAAYAASGLAGTDAMRAGVQAWKFAKGLYLIPLLMVYAPGIMFTGSPGEIVFDLVRGLLGLWAFAAALEGYMFRAALPYERLLLAAAGVGLFWPLFEVNLAGFALLALAVALGRRKA</sequence>
<feature type="transmembrane region" description="Helical" evidence="1">
    <location>
        <begin position="38"/>
        <end position="56"/>
    </location>
</feature>
<dbReference type="PANTHER" id="PTHR43849">
    <property type="entry name" value="BLL3936 PROTEIN"/>
    <property type="match status" value="1"/>
</dbReference>
<feature type="transmembrane region" description="Helical" evidence="1">
    <location>
        <begin position="443"/>
        <end position="467"/>
    </location>
</feature>
<feature type="transmembrane region" description="Helical" evidence="1">
    <location>
        <begin position="360"/>
        <end position="376"/>
    </location>
</feature>
<feature type="transmembrane region" description="Helical" evidence="1">
    <location>
        <begin position="12"/>
        <end position="32"/>
    </location>
</feature>
<feature type="transmembrane region" description="Helical" evidence="1">
    <location>
        <begin position="487"/>
        <end position="506"/>
    </location>
</feature>
<organism evidence="3 4">
    <name type="scientific">Oceanithermus desulfurans NBRC 100063</name>
    <dbReference type="NCBI Taxonomy" id="1227550"/>
    <lineage>
        <taxon>Bacteria</taxon>
        <taxon>Thermotogati</taxon>
        <taxon>Deinococcota</taxon>
        <taxon>Deinococci</taxon>
        <taxon>Thermales</taxon>
        <taxon>Thermaceae</taxon>
        <taxon>Oceanithermus</taxon>
    </lineage>
</organism>
<keyword evidence="1" id="KW-1133">Transmembrane helix</keyword>
<gene>
    <name evidence="3" type="ORF">ODE01S_09460</name>
</gene>
<feature type="transmembrane region" description="Helical" evidence="1">
    <location>
        <begin position="388"/>
        <end position="405"/>
    </location>
</feature>
<dbReference type="OrthoDB" id="9759894at2"/>
<dbReference type="NCBIfam" id="TIGR02123">
    <property type="entry name" value="TRAP_fused"/>
    <property type="match status" value="1"/>
</dbReference>
<evidence type="ECO:0000259" key="2">
    <source>
        <dbReference type="Pfam" id="PF06808"/>
    </source>
</evidence>
<dbReference type="InterPro" id="IPR010656">
    <property type="entry name" value="DctM"/>
</dbReference>
<feature type="transmembrane region" description="Helical" evidence="1">
    <location>
        <begin position="68"/>
        <end position="86"/>
    </location>
</feature>
<feature type="transmembrane region" description="Helical" evidence="1">
    <location>
        <begin position="411"/>
        <end position="431"/>
    </location>
</feature>
<dbReference type="Pfam" id="PF06808">
    <property type="entry name" value="DctM"/>
    <property type="match status" value="2"/>
</dbReference>
<feature type="transmembrane region" description="Helical" evidence="1">
    <location>
        <begin position="98"/>
        <end position="115"/>
    </location>
</feature>
<keyword evidence="1" id="KW-0812">Transmembrane</keyword>
<dbReference type="InterPro" id="IPR011853">
    <property type="entry name" value="TRAP_DctM-Dct_fused"/>
</dbReference>
<feature type="transmembrane region" description="Helical" evidence="1">
    <location>
        <begin position="296"/>
        <end position="315"/>
    </location>
</feature>
<dbReference type="EMBL" id="BJXN01000005">
    <property type="protein sequence ID" value="GEM89512.1"/>
    <property type="molecule type" value="Genomic_DNA"/>
</dbReference>
<name>A0A511RKP6_9DEIN</name>
<feature type="transmembrane region" description="Helical" evidence="1">
    <location>
        <begin position="578"/>
        <end position="595"/>
    </location>
</feature>
<feature type="transmembrane region" description="Helical" evidence="1">
    <location>
        <begin position="601"/>
        <end position="622"/>
    </location>
</feature>
<proteinExistence type="predicted"/>
<feature type="transmembrane region" description="Helical" evidence="1">
    <location>
        <begin position="167"/>
        <end position="190"/>
    </location>
</feature>
<feature type="domain" description="TRAP C4-dicarboxylate transport system permease DctM subunit" evidence="2">
    <location>
        <begin position="110"/>
        <end position="371"/>
    </location>
</feature>
<feature type="transmembrane region" description="Helical" evidence="1">
    <location>
        <begin position="634"/>
        <end position="663"/>
    </location>
</feature>
<evidence type="ECO:0000256" key="1">
    <source>
        <dbReference type="SAM" id="Phobius"/>
    </source>
</evidence>
<comment type="caution">
    <text evidence="3">The sequence shown here is derived from an EMBL/GenBank/DDBJ whole genome shotgun (WGS) entry which is preliminary data.</text>
</comment>
<feature type="transmembrane region" description="Helical" evidence="1">
    <location>
        <begin position="513"/>
        <end position="540"/>
    </location>
</feature>
<evidence type="ECO:0000313" key="4">
    <source>
        <dbReference type="Proteomes" id="UP000321827"/>
    </source>
</evidence>
<dbReference type="AlphaFoldDB" id="A0A511RKP6"/>
<keyword evidence="1" id="KW-0472">Membrane</keyword>
<evidence type="ECO:0000313" key="3">
    <source>
        <dbReference type="EMBL" id="GEM89512.1"/>
    </source>
</evidence>
<accession>A0A511RKP6</accession>
<feature type="domain" description="TRAP C4-dicarboxylate transport system permease DctM subunit" evidence="2">
    <location>
        <begin position="389"/>
        <end position="591"/>
    </location>
</feature>
<feature type="transmembrane region" description="Helical" evidence="1">
    <location>
        <begin position="219"/>
        <end position="244"/>
    </location>
</feature>
<dbReference type="RefSeq" id="WP_147146395.1">
    <property type="nucleotide sequence ID" value="NZ_BJXN01000005.1"/>
</dbReference>
<reference evidence="3 4" key="1">
    <citation type="submission" date="2019-07" db="EMBL/GenBank/DDBJ databases">
        <title>Whole genome shotgun sequence of Oceanithermus desulfurans NBRC 100063.</title>
        <authorList>
            <person name="Hosoyama A."/>
            <person name="Uohara A."/>
            <person name="Ohji S."/>
            <person name="Ichikawa N."/>
        </authorList>
    </citation>
    <scope>NUCLEOTIDE SEQUENCE [LARGE SCALE GENOMIC DNA]</scope>
    <source>
        <strain evidence="3 4">NBRC 100063</strain>
    </source>
</reference>
<dbReference type="PANTHER" id="PTHR43849:SF2">
    <property type="entry name" value="BLL3936 PROTEIN"/>
    <property type="match status" value="1"/>
</dbReference>
<dbReference type="Proteomes" id="UP000321827">
    <property type="component" value="Unassembled WGS sequence"/>
</dbReference>
<feature type="transmembrane region" description="Helical" evidence="1">
    <location>
        <begin position="122"/>
        <end position="139"/>
    </location>
</feature>